<dbReference type="AlphaFoldDB" id="A0A413TAA7"/>
<feature type="chain" id="PRO_5038983962" description="BIG2 domain-containing protein" evidence="1">
    <location>
        <begin position="32"/>
        <end position="877"/>
    </location>
</feature>
<evidence type="ECO:0000259" key="2">
    <source>
        <dbReference type="SMART" id="SM00635"/>
    </source>
</evidence>
<protein>
    <recommendedName>
        <fullName evidence="2">BIG2 domain-containing protein</fullName>
    </recommendedName>
</protein>
<comment type="caution">
    <text evidence="3">The sequence shown here is derived from an EMBL/GenBank/DDBJ whole genome shotgun (WGS) entry which is preliminary data.</text>
</comment>
<organism evidence="3 4">
    <name type="scientific">Eubacterium ventriosum</name>
    <dbReference type="NCBI Taxonomy" id="39496"/>
    <lineage>
        <taxon>Bacteria</taxon>
        <taxon>Bacillati</taxon>
        <taxon>Bacillota</taxon>
        <taxon>Clostridia</taxon>
        <taxon>Eubacteriales</taxon>
        <taxon>Eubacteriaceae</taxon>
        <taxon>Eubacterium</taxon>
    </lineage>
</organism>
<dbReference type="SMART" id="SM00635">
    <property type="entry name" value="BID_2"/>
    <property type="match status" value="2"/>
</dbReference>
<proteinExistence type="predicted"/>
<evidence type="ECO:0000313" key="3">
    <source>
        <dbReference type="EMBL" id="RHA81870.1"/>
    </source>
</evidence>
<sequence>MENMRNKIKQILTMCFVIAAMAVVWNAPVWAGTATQAELTGTQEDIELNKEVTINWEKNGDEVDYYFTPTENKRYLFVLTDNDDRFPGLYQGDDKLSWFSYYSTVDGKMYLQTPVLEAGTKYDIYFTSREGETEIQFGFYDDIWHGAEEIDNAATGIMKKGYSEDGKNYSRAKIYKITVPEDGAYEYRVSGLNPTGIADDDYDFDVDIYDEDGNWNSNQDSVPNWGGSSDACAFANLEAGKTYYLVLANYSVDNAYEYTLSRTNLGIELNSEKTLNWNEIGDYFYYHFIPEKTQSYLFTVSDNGDRVPQIGRTDKTWKNMMYDVDGKIRLVTPVLEAGKEYTLYVPIAAGENSVRVGFYDNLWAGVNTLETPCSGTIGKGTKRFDGKAWYPSNRLYKVTVPTTTNYVYKVTGFNKEKEYSALLRFLNEDLSEVEGQREINDIKLTGSIYTTVKLEAGKTYYLRFSNYTLDSGVNYKIVINNLNIENAKNLGESAEGKLSASSDTTYKFVATEDKVYNFTDTKVSEDVKEFSIYDNDLKNISTNSIKKSKVTYNENNEPKVDYVTYKIYLKKGTYYINLNNTSDKETEYNIKVENEELVDIDSINLDSNYIEIEEGVKKAVKHTINPDNATFTSVDWKVSDTSIVSLGYVGNVMNIEALKEGECDITVTAKNGKKAVCHIVVKKAGDHKYDSTIEKASTSKDGKIIDKCSRCGDEKVAQIISHPTKVVLNNSNFVYDGKVKTPTVTVTSADGKTVDSANYDISYANGRKDAGTYDVKVTFKGNYTGSLTTKFTIAKANQSLKIKSPKKKMKVGAKAKIKIKANKGHGKVTYKVSNKKIAKIKKGKLVALKKGKVKLTVTLKATKNYKQKKVTITIKVK</sequence>
<dbReference type="InterPro" id="IPR003343">
    <property type="entry name" value="Big_2"/>
</dbReference>
<feature type="domain" description="BIG2" evidence="2">
    <location>
        <begin position="796"/>
        <end position="867"/>
    </location>
</feature>
<feature type="domain" description="BIG2" evidence="2">
    <location>
        <begin position="599"/>
        <end position="678"/>
    </location>
</feature>
<dbReference type="Pfam" id="PF02368">
    <property type="entry name" value="Big_2"/>
    <property type="match status" value="1"/>
</dbReference>
<dbReference type="InterPro" id="IPR008964">
    <property type="entry name" value="Invasin/intimin_cell_adhesion"/>
</dbReference>
<dbReference type="InterPro" id="IPR043772">
    <property type="entry name" value="MBG_3"/>
</dbReference>
<name>A0A413TAA7_9FIRM</name>
<gene>
    <name evidence="3" type="ORF">DW918_01285</name>
</gene>
<keyword evidence="1" id="KW-0732">Signal</keyword>
<evidence type="ECO:0000256" key="1">
    <source>
        <dbReference type="SAM" id="SignalP"/>
    </source>
</evidence>
<dbReference type="Pfam" id="PF18887">
    <property type="entry name" value="MBG_3"/>
    <property type="match status" value="1"/>
</dbReference>
<evidence type="ECO:0000313" key="4">
    <source>
        <dbReference type="Proteomes" id="UP000285740"/>
    </source>
</evidence>
<dbReference type="Gene3D" id="2.60.120.380">
    <property type="match status" value="2"/>
</dbReference>
<dbReference type="SUPFAM" id="SSF49373">
    <property type="entry name" value="Invasin/intimin cell-adhesion fragments"/>
    <property type="match status" value="2"/>
</dbReference>
<reference evidence="3 4" key="1">
    <citation type="submission" date="2018-08" db="EMBL/GenBank/DDBJ databases">
        <title>A genome reference for cultivated species of the human gut microbiota.</title>
        <authorList>
            <person name="Zou Y."/>
            <person name="Xue W."/>
            <person name="Luo G."/>
        </authorList>
    </citation>
    <scope>NUCLEOTIDE SEQUENCE [LARGE SCALE GENOMIC DNA]</scope>
    <source>
        <strain evidence="3 4">AM42-30</strain>
    </source>
</reference>
<feature type="signal peptide" evidence="1">
    <location>
        <begin position="1"/>
        <end position="31"/>
    </location>
</feature>
<dbReference type="RefSeq" id="WP_118030004.1">
    <property type="nucleotide sequence ID" value="NZ_QSFV01000002.1"/>
</dbReference>
<accession>A0A413TAA7</accession>
<dbReference type="Proteomes" id="UP000285740">
    <property type="component" value="Unassembled WGS sequence"/>
</dbReference>
<dbReference type="EMBL" id="QSFV01000002">
    <property type="protein sequence ID" value="RHA81870.1"/>
    <property type="molecule type" value="Genomic_DNA"/>
</dbReference>
<dbReference type="Gene3D" id="2.60.40.1080">
    <property type="match status" value="2"/>
</dbReference>